<dbReference type="Proteomes" id="UP001189122">
    <property type="component" value="Unassembled WGS sequence"/>
</dbReference>
<name>A0A7I8JDC8_SPIIN</name>
<evidence type="ECO:0000256" key="1">
    <source>
        <dbReference type="SAM" id="Phobius"/>
    </source>
</evidence>
<evidence type="ECO:0000313" key="3">
    <source>
        <dbReference type="Proteomes" id="UP001189122"/>
    </source>
</evidence>
<reference evidence="2 3" key="1">
    <citation type="submission" date="2019-12" db="EMBL/GenBank/DDBJ databases">
        <authorList>
            <person name="Scholz U."/>
            <person name="Mascher M."/>
            <person name="Fiebig A."/>
        </authorList>
    </citation>
    <scope>NUCLEOTIDE SEQUENCE</scope>
</reference>
<evidence type="ECO:0000313" key="2">
    <source>
        <dbReference type="EMBL" id="CAA2628909.1"/>
    </source>
</evidence>
<dbReference type="EMBL" id="LR743598">
    <property type="protein sequence ID" value="CAA2628909.1"/>
    <property type="molecule type" value="Genomic_DNA"/>
</dbReference>
<keyword evidence="1" id="KW-1133">Transmembrane helix</keyword>
<protein>
    <submittedName>
        <fullName evidence="2">Uncharacterized protein</fullName>
    </submittedName>
</protein>
<keyword evidence="3" id="KW-1185">Reference proteome</keyword>
<sequence length="40" mass="4807">MEKKEKYNLFGHFVCGFYVLRIYIPFVCLLSTSISFKREV</sequence>
<dbReference type="AlphaFoldDB" id="A0A7I8JDC8"/>
<gene>
    <name evidence="2" type="ORF">SI7747_11014550</name>
</gene>
<proteinExistence type="predicted"/>
<accession>A0A7I8JDC8</accession>
<feature type="transmembrane region" description="Helical" evidence="1">
    <location>
        <begin position="12"/>
        <end position="36"/>
    </location>
</feature>
<organism evidence="2">
    <name type="scientific">Spirodela intermedia</name>
    <name type="common">Intermediate duckweed</name>
    <dbReference type="NCBI Taxonomy" id="51605"/>
    <lineage>
        <taxon>Eukaryota</taxon>
        <taxon>Viridiplantae</taxon>
        <taxon>Streptophyta</taxon>
        <taxon>Embryophyta</taxon>
        <taxon>Tracheophyta</taxon>
        <taxon>Spermatophyta</taxon>
        <taxon>Magnoliopsida</taxon>
        <taxon>Liliopsida</taxon>
        <taxon>Araceae</taxon>
        <taxon>Lemnoideae</taxon>
        <taxon>Spirodela</taxon>
    </lineage>
</organism>
<keyword evidence="1" id="KW-0812">Transmembrane</keyword>
<keyword evidence="1" id="KW-0472">Membrane</keyword>
<dbReference type="EMBL" id="CACRZD030000011">
    <property type="protein sequence ID" value="CAA6668156.1"/>
    <property type="molecule type" value="Genomic_DNA"/>
</dbReference>